<dbReference type="EMBL" id="BEGY01000091">
    <property type="protein sequence ID" value="GAX83069.1"/>
    <property type="molecule type" value="Genomic_DNA"/>
</dbReference>
<name>A0A250XJH2_9CHLO</name>
<dbReference type="InterPro" id="IPR003035">
    <property type="entry name" value="RWP-RK_dom"/>
</dbReference>
<evidence type="ECO:0000256" key="1">
    <source>
        <dbReference type="ARBA" id="ARBA00004049"/>
    </source>
</evidence>
<evidence type="ECO:0000256" key="6">
    <source>
        <dbReference type="ARBA" id="ARBA00023242"/>
    </source>
</evidence>
<dbReference type="Proteomes" id="UP000232323">
    <property type="component" value="Unassembled WGS sequence"/>
</dbReference>
<dbReference type="PANTHER" id="PTHR46373">
    <property type="entry name" value="PROTEIN RKD4"/>
    <property type="match status" value="1"/>
</dbReference>
<keyword evidence="6" id="KW-0539">Nucleus</keyword>
<feature type="region of interest" description="Disordered" evidence="7">
    <location>
        <begin position="215"/>
        <end position="243"/>
    </location>
</feature>
<feature type="domain" description="RWP-RK" evidence="8">
    <location>
        <begin position="35"/>
        <end position="119"/>
    </location>
</feature>
<evidence type="ECO:0000313" key="10">
    <source>
        <dbReference type="Proteomes" id="UP000232323"/>
    </source>
</evidence>
<dbReference type="AlphaFoldDB" id="A0A250XJH2"/>
<evidence type="ECO:0000256" key="4">
    <source>
        <dbReference type="ARBA" id="ARBA00023125"/>
    </source>
</evidence>
<proteinExistence type="predicted"/>
<evidence type="ECO:0000256" key="5">
    <source>
        <dbReference type="ARBA" id="ARBA00023163"/>
    </source>
</evidence>
<dbReference type="GO" id="GO:0003677">
    <property type="term" value="F:DNA binding"/>
    <property type="evidence" value="ECO:0007669"/>
    <property type="project" value="UniProtKB-KW"/>
</dbReference>
<evidence type="ECO:0000259" key="8">
    <source>
        <dbReference type="PROSITE" id="PS51519"/>
    </source>
</evidence>
<accession>A0A250XJH2</accession>
<keyword evidence="3" id="KW-0175">Coiled coil</keyword>
<organism evidence="9 10">
    <name type="scientific">Chlamydomonas eustigma</name>
    <dbReference type="NCBI Taxonomy" id="1157962"/>
    <lineage>
        <taxon>Eukaryota</taxon>
        <taxon>Viridiplantae</taxon>
        <taxon>Chlorophyta</taxon>
        <taxon>core chlorophytes</taxon>
        <taxon>Chlorophyceae</taxon>
        <taxon>CS clade</taxon>
        <taxon>Chlamydomonadales</taxon>
        <taxon>Chlamydomonadaceae</taxon>
        <taxon>Chlamydomonas</taxon>
    </lineage>
</organism>
<keyword evidence="4" id="KW-0238">DNA-binding</keyword>
<dbReference type="PANTHER" id="PTHR46373:SF2">
    <property type="entry name" value="RWP-RK DOMAIN-CONTAINING PROTEIN"/>
    <property type="match status" value="1"/>
</dbReference>
<evidence type="ECO:0000256" key="2">
    <source>
        <dbReference type="ARBA" id="ARBA00023015"/>
    </source>
</evidence>
<comment type="function">
    <text evidence="1">Putative transcription factor.</text>
</comment>
<comment type="caution">
    <text evidence="9">The sequence shown here is derived from an EMBL/GenBank/DDBJ whole genome shotgun (WGS) entry which is preliminary data.</text>
</comment>
<dbReference type="Pfam" id="PF02042">
    <property type="entry name" value="RWP-RK"/>
    <property type="match status" value="1"/>
</dbReference>
<protein>
    <recommendedName>
        <fullName evidence="8">RWP-RK domain-containing protein</fullName>
    </recommendedName>
</protein>
<gene>
    <name evidence="9" type="ORF">CEUSTIGMA_g10495.t1</name>
</gene>
<keyword evidence="2" id="KW-0805">Transcription regulation</keyword>
<keyword evidence="10" id="KW-1185">Reference proteome</keyword>
<dbReference type="PROSITE" id="PS51519">
    <property type="entry name" value="RWP_RK"/>
    <property type="match status" value="1"/>
</dbReference>
<dbReference type="InterPro" id="IPR044607">
    <property type="entry name" value="RKD-like"/>
</dbReference>
<keyword evidence="5" id="KW-0804">Transcription</keyword>
<dbReference type="OrthoDB" id="6270329at2759"/>
<sequence length="462" mass="50237">MESVTTEKCAQSCLVNPETIKSQTCQNPASHVDGREAGKGCSLQTSTYSKIYSLDQLKKTFHLSGKAAASVLGVSCNALKRLCRSYGIARWPYRKVQGLLSLRLAVENDSNITDFDREVLLHQINKDLEKVMDNPNSFISRGIFDLCQVKYKQACSGRQESEGEHSLDARPSSSDQGIGTKSGGKTAGKEEKVAGELIESGLMRECSLKLQCGRTKQGCNMGASSSAETVKKPGRKKKQQSSLSLAVSRNLADIVGGLGFGRHRVQKSRGESKVPSSRRRQASCVQAATTSQSGSFTCRHESELREACNENGSWMTLEAAIQPPYHDAATQQNLIWDNENQSKEDPYSQMIVGHQLSYDEECETLNMGQAAKLGFGAGPSSREMSEQRLHSFAAFPELVCDAKCGGRGGVDFPGLATGQIAGQCSAMLSSQDEVLAFFNTYMAECSANDGKYFLNMCGSDKW</sequence>
<reference evidence="9 10" key="1">
    <citation type="submission" date="2017-08" db="EMBL/GenBank/DDBJ databases">
        <title>Acidophilic green algal genome provides insights into adaptation to an acidic environment.</title>
        <authorList>
            <person name="Hirooka S."/>
            <person name="Hirose Y."/>
            <person name="Kanesaki Y."/>
            <person name="Higuchi S."/>
            <person name="Fujiwara T."/>
            <person name="Onuma R."/>
            <person name="Era A."/>
            <person name="Ohbayashi R."/>
            <person name="Uzuka A."/>
            <person name="Nozaki H."/>
            <person name="Yoshikawa H."/>
            <person name="Miyagishima S.Y."/>
        </authorList>
    </citation>
    <scope>NUCLEOTIDE SEQUENCE [LARGE SCALE GENOMIC DNA]</scope>
    <source>
        <strain evidence="9 10">NIES-2499</strain>
    </source>
</reference>
<feature type="region of interest" description="Disordered" evidence="7">
    <location>
        <begin position="158"/>
        <end position="191"/>
    </location>
</feature>
<evidence type="ECO:0000313" key="9">
    <source>
        <dbReference type="EMBL" id="GAX83069.1"/>
    </source>
</evidence>
<feature type="region of interest" description="Disordered" evidence="7">
    <location>
        <begin position="263"/>
        <end position="286"/>
    </location>
</feature>
<dbReference type="GO" id="GO:0003700">
    <property type="term" value="F:DNA-binding transcription factor activity"/>
    <property type="evidence" value="ECO:0007669"/>
    <property type="project" value="InterPro"/>
</dbReference>
<evidence type="ECO:0000256" key="3">
    <source>
        <dbReference type="ARBA" id="ARBA00023054"/>
    </source>
</evidence>
<feature type="compositionally biased region" description="Basic and acidic residues" evidence="7">
    <location>
        <begin position="159"/>
        <end position="168"/>
    </location>
</feature>
<evidence type="ECO:0000256" key="7">
    <source>
        <dbReference type="SAM" id="MobiDB-lite"/>
    </source>
</evidence>